<comment type="caution">
    <text evidence="2">The sequence shown here is derived from an EMBL/GenBank/DDBJ whole genome shotgun (WGS) entry which is preliminary data.</text>
</comment>
<accession>A0A2U1S7C0</accession>
<dbReference type="CDD" id="cd00886">
    <property type="entry name" value="MogA_MoaB"/>
    <property type="match status" value="1"/>
</dbReference>
<dbReference type="Pfam" id="PF00994">
    <property type="entry name" value="MoCF_biosynth"/>
    <property type="match status" value="1"/>
</dbReference>
<gene>
    <name evidence="2" type="primary">moaB</name>
    <name evidence="2" type="ORF">MBBWO_08240</name>
</gene>
<dbReference type="GO" id="GO:0006777">
    <property type="term" value="P:Mo-molybdopterin cofactor biosynthetic process"/>
    <property type="evidence" value="ECO:0007669"/>
    <property type="project" value="InterPro"/>
</dbReference>
<keyword evidence="3" id="KW-1185">Reference proteome</keyword>
<dbReference type="RefSeq" id="WP_116669615.1">
    <property type="nucleotide sequence ID" value="NZ_CASEFK010000013.1"/>
</dbReference>
<dbReference type="InterPro" id="IPR012245">
    <property type="entry name" value="MoaB"/>
</dbReference>
<evidence type="ECO:0000313" key="3">
    <source>
        <dbReference type="Proteomes" id="UP000245577"/>
    </source>
</evidence>
<dbReference type="Proteomes" id="UP000245577">
    <property type="component" value="Unassembled WGS sequence"/>
</dbReference>
<dbReference type="SUPFAM" id="SSF53218">
    <property type="entry name" value="Molybdenum cofactor biosynthesis proteins"/>
    <property type="match status" value="1"/>
</dbReference>
<dbReference type="GO" id="GO:0005829">
    <property type="term" value="C:cytosol"/>
    <property type="evidence" value="ECO:0007669"/>
    <property type="project" value="TreeGrafter"/>
</dbReference>
<dbReference type="InterPro" id="IPR036425">
    <property type="entry name" value="MoaB/Mog-like_dom_sf"/>
</dbReference>
<proteinExistence type="predicted"/>
<evidence type="ECO:0000313" key="2">
    <source>
        <dbReference type="EMBL" id="PWB85972.1"/>
    </source>
</evidence>
<dbReference type="PANTHER" id="PTHR43232">
    <property type="entry name" value="MOLYBDENUM COFACTOR BIOSYNTHESIS PROTEIN B"/>
    <property type="match status" value="1"/>
</dbReference>
<dbReference type="PIRSF" id="PIRSF006443">
    <property type="entry name" value="MoaB"/>
    <property type="match status" value="1"/>
</dbReference>
<protein>
    <submittedName>
        <fullName evidence="2">Molybdenum cofactor biosynthesis protein B</fullName>
    </submittedName>
</protein>
<dbReference type="EMBL" id="MZGU01000004">
    <property type="protein sequence ID" value="PWB85972.1"/>
    <property type="molecule type" value="Genomic_DNA"/>
</dbReference>
<dbReference type="AlphaFoldDB" id="A0A2U1S7C0"/>
<sequence length="167" mass="18380">MKSETTKAHEKLSTDKIMGGVITLSDSITDVNDDISGKILADAIETKYTLASRKLIPDDENDLTQAIEEMLEDVDFIITTGGTGLNERDITVETVEKLFDKKMEGFGELYRQESYKEIGLSSILSRATAGVYKKTLIFSLPGSPNAVKTGLRIIIDELPHIVFHAKG</sequence>
<name>A0A2U1S7C0_9EURY</name>
<feature type="domain" description="MoaB/Mog" evidence="1">
    <location>
        <begin position="20"/>
        <end position="161"/>
    </location>
</feature>
<dbReference type="OrthoDB" id="205337at2157"/>
<dbReference type="NCBIfam" id="TIGR00177">
    <property type="entry name" value="molyb_syn"/>
    <property type="match status" value="1"/>
</dbReference>
<reference evidence="2 3" key="1">
    <citation type="submission" date="2017-03" db="EMBL/GenBank/DDBJ databases">
        <title>Genome sequence of Methanobrevibacter wosei.</title>
        <authorList>
            <person name="Poehlein A."/>
            <person name="Seedorf H."/>
            <person name="Daniel R."/>
        </authorList>
    </citation>
    <scope>NUCLEOTIDE SEQUENCE [LARGE SCALE GENOMIC DNA]</scope>
    <source>
        <strain evidence="2 3">DSM 11979</strain>
    </source>
</reference>
<dbReference type="InterPro" id="IPR001453">
    <property type="entry name" value="MoaB/Mog_dom"/>
</dbReference>
<organism evidence="2 3">
    <name type="scientific">Methanobrevibacter woesei</name>
    <dbReference type="NCBI Taxonomy" id="190976"/>
    <lineage>
        <taxon>Archaea</taxon>
        <taxon>Methanobacteriati</taxon>
        <taxon>Methanobacteriota</taxon>
        <taxon>Methanomada group</taxon>
        <taxon>Methanobacteria</taxon>
        <taxon>Methanobacteriales</taxon>
        <taxon>Methanobacteriaceae</taxon>
        <taxon>Methanobrevibacter</taxon>
    </lineage>
</organism>
<dbReference type="PANTHER" id="PTHR43232:SF2">
    <property type="entry name" value="MOLYBDENUM COFACTOR BIOSYNTHESIS PROTEIN B"/>
    <property type="match status" value="1"/>
</dbReference>
<dbReference type="SMART" id="SM00852">
    <property type="entry name" value="MoCF_biosynth"/>
    <property type="match status" value="1"/>
</dbReference>
<evidence type="ECO:0000259" key="1">
    <source>
        <dbReference type="SMART" id="SM00852"/>
    </source>
</evidence>
<dbReference type="Gene3D" id="3.40.980.10">
    <property type="entry name" value="MoaB/Mog-like domain"/>
    <property type="match status" value="1"/>
</dbReference>